<accession>A0ABD1J859</accession>
<name>A0ABD1J859_9TELE</name>
<evidence type="ECO:0008006" key="3">
    <source>
        <dbReference type="Google" id="ProtNLM"/>
    </source>
</evidence>
<evidence type="ECO:0000313" key="2">
    <source>
        <dbReference type="Proteomes" id="UP001591681"/>
    </source>
</evidence>
<protein>
    <recommendedName>
        <fullName evidence="3">Reverse transcriptase/retrotransposon-derived protein RNase H-like domain-containing protein</fullName>
    </recommendedName>
</protein>
<dbReference type="PANTHER" id="PTHR37984">
    <property type="entry name" value="PROTEIN CBG26694"/>
    <property type="match status" value="1"/>
</dbReference>
<dbReference type="EMBL" id="JBHFQA010000019">
    <property type="protein sequence ID" value="KAL2082750.1"/>
    <property type="molecule type" value="Genomic_DNA"/>
</dbReference>
<keyword evidence="2" id="KW-1185">Reference proteome</keyword>
<proteinExistence type="predicted"/>
<dbReference type="InterPro" id="IPR043128">
    <property type="entry name" value="Rev_trsase/Diguanyl_cyclase"/>
</dbReference>
<dbReference type="Gene3D" id="3.30.70.270">
    <property type="match status" value="2"/>
</dbReference>
<gene>
    <name evidence="1" type="ORF">ACEWY4_022568</name>
</gene>
<dbReference type="SUPFAM" id="SSF56672">
    <property type="entry name" value="DNA/RNA polymerases"/>
    <property type="match status" value="1"/>
</dbReference>
<sequence length="457" mass="49462">MSSCPHLDVVLGGVKVPCLVDTSSMVFTVRESFFLQHFAPWGNERLRSCHWLQLRAANVLAIPYVGYLELDVELCGKVIPQCGVLVVRDPLGSLSPQVPGVLGMNVIRKCYRELFGSHGLSLFDLPEVSTAPSSVLQALQHCNNGPEFPAAPEKVKVHGKRVCRIPGGMMQLVAATCSAQYSGTTDLFEPPTSGLSAGLLASPALVQVNFGTAFIPIVNVGSTDVVLYPRTVLGELDVAHIVSLPVGVSELPSNTAIVSSHTVIPVRSLLLRFAHVFSAHDMDLGCTSLMTHDIPLLDPVPIHQCYRRIPLSEYEVVKDHINQLLEVQVICDSKGLKVKLPKCGFFQQEVRYLGHVISSEGVATDPSKIEAVANWQEPTTVSELRSFFGFASYYRRFVEGFAKLAAPLHRLVAELGASGPKRRAGQGHLGAWSEKCSNSFAALKAKLTSAPGPHNLS</sequence>
<dbReference type="PANTHER" id="PTHR37984:SF5">
    <property type="entry name" value="PROTEIN NYNRIN-LIKE"/>
    <property type="match status" value="1"/>
</dbReference>
<dbReference type="FunFam" id="3.30.70.270:FF:000020">
    <property type="entry name" value="Transposon Tf2-6 polyprotein-like Protein"/>
    <property type="match status" value="1"/>
</dbReference>
<dbReference type="InterPro" id="IPR050951">
    <property type="entry name" value="Retrovirus_Pol_polyprotein"/>
</dbReference>
<evidence type="ECO:0000313" key="1">
    <source>
        <dbReference type="EMBL" id="KAL2082750.1"/>
    </source>
</evidence>
<dbReference type="InterPro" id="IPR043502">
    <property type="entry name" value="DNA/RNA_pol_sf"/>
</dbReference>
<dbReference type="AlphaFoldDB" id="A0ABD1J859"/>
<reference evidence="1 2" key="1">
    <citation type="submission" date="2024-09" db="EMBL/GenBank/DDBJ databases">
        <title>A chromosome-level genome assembly of Gray's grenadier anchovy, Coilia grayii.</title>
        <authorList>
            <person name="Fu Z."/>
        </authorList>
    </citation>
    <scope>NUCLEOTIDE SEQUENCE [LARGE SCALE GENOMIC DNA]</scope>
    <source>
        <strain evidence="1">G4</strain>
        <tissue evidence="1">Muscle</tissue>
    </source>
</reference>
<dbReference type="Proteomes" id="UP001591681">
    <property type="component" value="Unassembled WGS sequence"/>
</dbReference>
<organism evidence="1 2">
    <name type="scientific">Coilia grayii</name>
    <name type="common">Gray's grenadier anchovy</name>
    <dbReference type="NCBI Taxonomy" id="363190"/>
    <lineage>
        <taxon>Eukaryota</taxon>
        <taxon>Metazoa</taxon>
        <taxon>Chordata</taxon>
        <taxon>Craniata</taxon>
        <taxon>Vertebrata</taxon>
        <taxon>Euteleostomi</taxon>
        <taxon>Actinopterygii</taxon>
        <taxon>Neopterygii</taxon>
        <taxon>Teleostei</taxon>
        <taxon>Clupei</taxon>
        <taxon>Clupeiformes</taxon>
        <taxon>Clupeoidei</taxon>
        <taxon>Engraulidae</taxon>
        <taxon>Coilinae</taxon>
        <taxon>Coilia</taxon>
    </lineage>
</organism>
<comment type="caution">
    <text evidence="1">The sequence shown here is derived from an EMBL/GenBank/DDBJ whole genome shotgun (WGS) entry which is preliminary data.</text>
</comment>